<evidence type="ECO:0000256" key="4">
    <source>
        <dbReference type="ARBA" id="ARBA00023239"/>
    </source>
</evidence>
<dbReference type="PANTHER" id="PTHR43078">
    <property type="entry name" value="UDP-GLUCURONIC ACID DECARBOXYLASE-RELATED"/>
    <property type="match status" value="1"/>
</dbReference>
<feature type="domain" description="NAD-dependent epimerase/dehydratase" evidence="5">
    <location>
        <begin position="4"/>
        <end position="243"/>
    </location>
</feature>
<evidence type="ECO:0000313" key="6">
    <source>
        <dbReference type="EMBL" id="TXR51679.1"/>
    </source>
</evidence>
<reference evidence="6 7" key="1">
    <citation type="submission" date="2019-07" db="EMBL/GenBank/DDBJ databases">
        <title>Quadrisphaera sp. strain DD2A genome sequencing and assembly.</title>
        <authorList>
            <person name="Kim I."/>
        </authorList>
    </citation>
    <scope>NUCLEOTIDE SEQUENCE [LARGE SCALE GENOMIC DNA]</scope>
    <source>
        <strain evidence="6 7">DD2A</strain>
    </source>
</reference>
<gene>
    <name evidence="6" type="ORF">FMM08_21880</name>
</gene>
<evidence type="ECO:0000256" key="2">
    <source>
        <dbReference type="ARBA" id="ARBA00022793"/>
    </source>
</evidence>
<dbReference type="Pfam" id="PF01370">
    <property type="entry name" value="Epimerase"/>
    <property type="match status" value="1"/>
</dbReference>
<dbReference type="GO" id="GO:0005737">
    <property type="term" value="C:cytoplasm"/>
    <property type="evidence" value="ECO:0007669"/>
    <property type="project" value="TreeGrafter"/>
</dbReference>
<evidence type="ECO:0000313" key="7">
    <source>
        <dbReference type="Proteomes" id="UP000321234"/>
    </source>
</evidence>
<dbReference type="PANTHER" id="PTHR43078:SF6">
    <property type="entry name" value="UDP-GLUCURONIC ACID DECARBOXYLASE 1"/>
    <property type="match status" value="1"/>
</dbReference>
<protein>
    <submittedName>
        <fullName evidence="6">NAD-dependent epimerase/dehydratase family protein</fullName>
    </submittedName>
</protein>
<organism evidence="6 7">
    <name type="scientific">Quadrisphaera setariae</name>
    <dbReference type="NCBI Taxonomy" id="2593304"/>
    <lineage>
        <taxon>Bacteria</taxon>
        <taxon>Bacillati</taxon>
        <taxon>Actinomycetota</taxon>
        <taxon>Actinomycetes</taxon>
        <taxon>Kineosporiales</taxon>
        <taxon>Kineosporiaceae</taxon>
        <taxon>Quadrisphaera</taxon>
    </lineage>
</organism>
<dbReference type="Proteomes" id="UP000321234">
    <property type="component" value="Unassembled WGS sequence"/>
</dbReference>
<dbReference type="InterPro" id="IPR036291">
    <property type="entry name" value="NAD(P)-bd_dom_sf"/>
</dbReference>
<keyword evidence="2" id="KW-0210">Decarboxylase</keyword>
<keyword evidence="4" id="KW-0456">Lyase</keyword>
<evidence type="ECO:0000259" key="5">
    <source>
        <dbReference type="Pfam" id="PF01370"/>
    </source>
</evidence>
<dbReference type="GO" id="GO:0042732">
    <property type="term" value="P:D-xylose metabolic process"/>
    <property type="evidence" value="ECO:0007669"/>
    <property type="project" value="InterPro"/>
</dbReference>
<keyword evidence="3" id="KW-0520">NAD</keyword>
<comment type="caution">
    <text evidence="6">The sequence shown here is derived from an EMBL/GenBank/DDBJ whole genome shotgun (WGS) entry which is preliminary data.</text>
</comment>
<sequence>MRTLVTGGAGFIGSHLVERLCRDGHEVVVLDDLSTGSLENLEHVDRGHLRVIVGSITDTALVDELVGEAHEVYHLAAAVGVLTIQQKTLESLRTNLHGTEAVVDAASRHGTRLLLASTSEVYGKNTTEGLREFDDRVMGSPQKSRWSYAEAKALDETLVALHVQHRDLRAVTVRLFNTVGPRQTGRYGMVVPRFVAQALAGADLTVHGTGTQTRCFCHVEDVVPALVRLMATPEALGHVFNIGNPEQVSVNELARRVVERTGSSSGVVHLDYESVYGPGYEDMERRVPNCDRVAGLIGWRPWRRLDDIVDDVADHLRQQQRAGAAPALA</sequence>
<proteinExistence type="predicted"/>
<dbReference type="GO" id="GO:0048040">
    <property type="term" value="F:UDP-glucuronate decarboxylase activity"/>
    <property type="evidence" value="ECO:0007669"/>
    <property type="project" value="TreeGrafter"/>
</dbReference>
<dbReference type="GO" id="GO:0070403">
    <property type="term" value="F:NAD+ binding"/>
    <property type="evidence" value="ECO:0007669"/>
    <property type="project" value="InterPro"/>
</dbReference>
<dbReference type="SUPFAM" id="SSF51735">
    <property type="entry name" value="NAD(P)-binding Rossmann-fold domains"/>
    <property type="match status" value="1"/>
</dbReference>
<dbReference type="OrthoDB" id="9801785at2"/>
<accession>A0A5C8Z345</accession>
<dbReference type="AlphaFoldDB" id="A0A5C8Z345"/>
<dbReference type="RefSeq" id="WP_147928473.1">
    <property type="nucleotide sequence ID" value="NZ_VKAC01000019.1"/>
</dbReference>
<evidence type="ECO:0000256" key="1">
    <source>
        <dbReference type="ARBA" id="ARBA00001911"/>
    </source>
</evidence>
<dbReference type="EMBL" id="VKAC01000019">
    <property type="protein sequence ID" value="TXR51679.1"/>
    <property type="molecule type" value="Genomic_DNA"/>
</dbReference>
<name>A0A5C8Z345_9ACTN</name>
<dbReference type="Gene3D" id="3.40.50.720">
    <property type="entry name" value="NAD(P)-binding Rossmann-like Domain"/>
    <property type="match status" value="1"/>
</dbReference>
<dbReference type="InterPro" id="IPR044516">
    <property type="entry name" value="UXS-like"/>
</dbReference>
<keyword evidence="7" id="KW-1185">Reference proteome</keyword>
<comment type="cofactor">
    <cofactor evidence="1">
        <name>NAD(+)</name>
        <dbReference type="ChEBI" id="CHEBI:57540"/>
    </cofactor>
</comment>
<evidence type="ECO:0000256" key="3">
    <source>
        <dbReference type="ARBA" id="ARBA00023027"/>
    </source>
</evidence>
<dbReference type="InterPro" id="IPR001509">
    <property type="entry name" value="Epimerase_deHydtase"/>
</dbReference>